<accession>A0A378TYY5</accession>
<dbReference type="GeneID" id="93351865"/>
<feature type="compositionally biased region" description="Basic and acidic residues" evidence="1">
    <location>
        <begin position="13"/>
        <end position="46"/>
    </location>
</feature>
<reference evidence="3 4" key="1">
    <citation type="submission" date="2018-06" db="EMBL/GenBank/DDBJ databases">
        <authorList>
            <consortium name="Pathogen Informatics"/>
            <person name="Doyle S."/>
        </authorList>
    </citation>
    <scope>NUCLEOTIDE SEQUENCE [LARGE SCALE GENOMIC DNA]</scope>
    <source>
        <strain evidence="3 4">NCTC10660</strain>
    </source>
</reference>
<feature type="region of interest" description="Disordered" evidence="1">
    <location>
        <begin position="1"/>
        <end position="46"/>
    </location>
</feature>
<evidence type="ECO:0000313" key="3">
    <source>
        <dbReference type="EMBL" id="STZ67390.1"/>
    </source>
</evidence>
<sequence>MANSNENTQNPKDNQEKMANEGIQEHSEHTAENKQPESKDNAQKKDESTCLCRFFKKIAEWIYARKNKNSNKANENATENNDAAKLAEMKQADTVEQPKEQRKPSDHLETISKLIGISTVLGILVGGFVIFAYLLKINQLSILPDVISNPSSLIAASTVFIIISIIIFLLYQLLVYLLLPDSVLLIQDIRSLKSPKSNRSDKSVGWVKILLFIIFYLVFVYALSQLLEIFLKYLYPQAKNIYPLVIIINVVIVLYYFYKNWIKDLNSIYKIIIKGAMTYIIILCLLIFGFSDKIAILYFTHIIEIPENSSWYLLHNNFQQNNGSQETNGIDKNDLRKIKEKFNCSSFLKKQERDNIEPQKKIHCSTTPEQRNNALYGYMAWNLGDTKFFCPATTDNTEADFTEKDEKGQDTEKRKAAKQLTEECIVISGKALQIMPKGYISTNTDGIDDGNPDNTGHDDPAIDINTDVRFKNDLNAQSNAGLNNFNVQPILPIQSNAKNMSIQINYSSCNHDSPRNKDGHPDIGYTDKKICQ</sequence>
<dbReference type="AlphaFoldDB" id="A0A378TYY5"/>
<gene>
    <name evidence="3" type="ORF">NCTC10660_00867</name>
</gene>
<feature type="compositionally biased region" description="Polar residues" evidence="1">
    <location>
        <begin position="1"/>
        <end position="12"/>
    </location>
</feature>
<feature type="transmembrane region" description="Helical" evidence="2">
    <location>
        <begin position="279"/>
        <end position="299"/>
    </location>
</feature>
<keyword evidence="2" id="KW-0812">Transmembrane</keyword>
<proteinExistence type="predicted"/>
<keyword evidence="2" id="KW-0472">Membrane</keyword>
<dbReference type="RefSeq" id="WP_074895750.1">
    <property type="nucleotide sequence ID" value="NZ_CP031252.1"/>
</dbReference>
<feature type="transmembrane region" description="Helical" evidence="2">
    <location>
        <begin position="111"/>
        <end position="134"/>
    </location>
</feature>
<keyword evidence="2" id="KW-1133">Transmembrane helix</keyword>
<feature type="transmembrane region" description="Helical" evidence="2">
    <location>
        <begin position="241"/>
        <end position="258"/>
    </location>
</feature>
<evidence type="ECO:0000256" key="1">
    <source>
        <dbReference type="SAM" id="MobiDB-lite"/>
    </source>
</evidence>
<feature type="transmembrane region" description="Helical" evidence="2">
    <location>
        <begin position="209"/>
        <end position="235"/>
    </location>
</feature>
<name>A0A378TYY5_NEIEL</name>
<feature type="compositionally biased region" description="Basic and acidic residues" evidence="1">
    <location>
        <begin position="512"/>
        <end position="532"/>
    </location>
</feature>
<protein>
    <submittedName>
        <fullName evidence="3">Uncharacterized protein</fullName>
    </submittedName>
</protein>
<organism evidence="3 4">
    <name type="scientific">Neisseria elongata</name>
    <dbReference type="NCBI Taxonomy" id="495"/>
    <lineage>
        <taxon>Bacteria</taxon>
        <taxon>Pseudomonadati</taxon>
        <taxon>Pseudomonadota</taxon>
        <taxon>Betaproteobacteria</taxon>
        <taxon>Neisseriales</taxon>
        <taxon>Neisseriaceae</taxon>
        <taxon>Neisseria</taxon>
    </lineage>
</organism>
<evidence type="ECO:0000256" key="2">
    <source>
        <dbReference type="SAM" id="Phobius"/>
    </source>
</evidence>
<feature type="transmembrane region" description="Helical" evidence="2">
    <location>
        <begin position="154"/>
        <end position="179"/>
    </location>
</feature>
<dbReference type="Proteomes" id="UP000254927">
    <property type="component" value="Unassembled WGS sequence"/>
</dbReference>
<dbReference type="EMBL" id="UGQW01000002">
    <property type="protein sequence ID" value="STZ67390.1"/>
    <property type="molecule type" value="Genomic_DNA"/>
</dbReference>
<feature type="region of interest" description="Disordered" evidence="1">
    <location>
        <begin position="508"/>
        <end position="532"/>
    </location>
</feature>
<evidence type="ECO:0000313" key="4">
    <source>
        <dbReference type="Proteomes" id="UP000254927"/>
    </source>
</evidence>